<accession>A0A662Z564</accession>
<protein>
    <submittedName>
        <fullName evidence="1">Uncharacterized protein</fullName>
    </submittedName>
</protein>
<gene>
    <name evidence="1" type="ORF">SAMN05192557_1215</name>
</gene>
<evidence type="ECO:0000313" key="1">
    <source>
        <dbReference type="EMBL" id="SEW01194.1"/>
    </source>
</evidence>
<dbReference type="AlphaFoldDB" id="A0A662Z564"/>
<name>A0A662Z564_9STAP</name>
<keyword evidence="2" id="KW-1185">Reference proteome</keyword>
<organism evidence="1 2">
    <name type="scientific">Aliicoccus persicus</name>
    <dbReference type="NCBI Taxonomy" id="930138"/>
    <lineage>
        <taxon>Bacteria</taxon>
        <taxon>Bacillati</taxon>
        <taxon>Bacillota</taxon>
        <taxon>Bacilli</taxon>
        <taxon>Bacillales</taxon>
        <taxon>Staphylococcaceae</taxon>
        <taxon>Aliicoccus</taxon>
    </lineage>
</organism>
<sequence length="87" mass="9694">MIKVFLQEISVDQETEKYGKPENLGLGYLAEVPTVGDNILLGKKGVCVIRGLMHHVLPEEDFTKDVKDKSPAMTVIIENTGNIRLKK</sequence>
<dbReference type="Proteomes" id="UP000243605">
    <property type="component" value="Unassembled WGS sequence"/>
</dbReference>
<proteinExistence type="predicted"/>
<dbReference type="EMBL" id="FOIT01000003">
    <property type="protein sequence ID" value="SEW01194.1"/>
    <property type="molecule type" value="Genomic_DNA"/>
</dbReference>
<reference evidence="1 2" key="1">
    <citation type="submission" date="2016-10" db="EMBL/GenBank/DDBJ databases">
        <authorList>
            <person name="Varghese N."/>
            <person name="Submissions S."/>
        </authorList>
    </citation>
    <scope>NUCLEOTIDE SEQUENCE [LARGE SCALE GENOMIC DNA]</scope>
    <source>
        <strain evidence="1 2">IBRC-M10081</strain>
    </source>
</reference>
<dbReference type="RefSeq" id="WP_091474849.1">
    <property type="nucleotide sequence ID" value="NZ_FOIT01000003.1"/>
</dbReference>
<evidence type="ECO:0000313" key="2">
    <source>
        <dbReference type="Proteomes" id="UP000243605"/>
    </source>
</evidence>